<comment type="caution">
    <text evidence="3">The sequence shown here is derived from an EMBL/GenBank/DDBJ whole genome shotgun (WGS) entry which is preliminary data.</text>
</comment>
<dbReference type="EMBL" id="JAAXLA010000036">
    <property type="protein sequence ID" value="NMH99415.1"/>
    <property type="molecule type" value="Genomic_DNA"/>
</dbReference>
<feature type="domain" description="Thioesterase" evidence="1">
    <location>
        <begin position="59"/>
        <end position="132"/>
    </location>
</feature>
<dbReference type="PANTHER" id="PTHR42856">
    <property type="entry name" value="ACYL-COENZYME A THIOESTERASE PAAI"/>
    <property type="match status" value="1"/>
</dbReference>
<keyword evidence="4" id="KW-1185">Reference proteome</keyword>
<proteinExistence type="predicted"/>
<dbReference type="Proteomes" id="UP000820669">
    <property type="component" value="Unassembled WGS sequence"/>
</dbReference>
<dbReference type="Pfam" id="PF03061">
    <property type="entry name" value="4HBT"/>
    <property type="match status" value="1"/>
</dbReference>
<dbReference type="PANTHER" id="PTHR42856:SF1">
    <property type="entry name" value="ACYL-COENZYME A THIOESTERASE PAAI"/>
    <property type="match status" value="1"/>
</dbReference>
<feature type="domain" description="Acyl-CoA thioesterase-like N-terminal HotDog" evidence="2">
    <location>
        <begin position="194"/>
        <end position="276"/>
    </location>
</feature>
<dbReference type="Gene3D" id="3.10.129.10">
    <property type="entry name" value="Hotdog Thioesterase"/>
    <property type="match status" value="2"/>
</dbReference>
<name>A0ABX1SCW3_9PSEU</name>
<sequence length="282" mass="28800">MEQQTVGGVPDLDVLASRFAGAAVEGALGAVPLELVPGRFRLQVPLTPAVLDDEGRVIPAVLAVVADTSVGICVHSGVPNSAGGPTVELRVDHVGPVGPGAAHLLVAADAVHVDTSTGSARVVLTDDTGALVAHGVGTMAVEQAVDGVPTRLRLPTVLPDVVYDFAAVAGLATADPGGDPAELRAPLTPAMANMRAQLHGGVLMAIAHAAQDRFQAGRGGPVRRLTFGVDYLRPVPLDGGGLMCRSAFVRHGRRFRTVRTEVVRADGKVAAIATGTSVVLSR</sequence>
<dbReference type="InterPro" id="IPR006683">
    <property type="entry name" value="Thioestr_dom"/>
</dbReference>
<accession>A0ABX1SCW3</accession>
<dbReference type="Pfam" id="PF13622">
    <property type="entry name" value="4HBT_3"/>
    <property type="match status" value="1"/>
</dbReference>
<evidence type="ECO:0000313" key="4">
    <source>
        <dbReference type="Proteomes" id="UP000820669"/>
    </source>
</evidence>
<reference evidence="3 4" key="1">
    <citation type="submission" date="2020-04" db="EMBL/GenBank/DDBJ databases">
        <authorList>
            <person name="Klaysubun C."/>
            <person name="Duangmal K."/>
            <person name="Lipun K."/>
        </authorList>
    </citation>
    <scope>NUCLEOTIDE SEQUENCE [LARGE SCALE GENOMIC DNA]</scope>
    <source>
        <strain evidence="3 4">K10HN5</strain>
    </source>
</reference>
<gene>
    <name evidence="3" type="ORF">HF526_19160</name>
</gene>
<dbReference type="InterPro" id="IPR029069">
    <property type="entry name" value="HotDog_dom_sf"/>
</dbReference>
<protein>
    <submittedName>
        <fullName evidence="3">PaaI family thioesterase</fullName>
    </submittedName>
</protein>
<dbReference type="InterPro" id="IPR052723">
    <property type="entry name" value="Acyl-CoA_thioesterase_PaaI"/>
</dbReference>
<dbReference type="SUPFAM" id="SSF54637">
    <property type="entry name" value="Thioesterase/thiol ester dehydrase-isomerase"/>
    <property type="match status" value="2"/>
</dbReference>
<evidence type="ECO:0000259" key="2">
    <source>
        <dbReference type="Pfam" id="PF13622"/>
    </source>
</evidence>
<evidence type="ECO:0000259" key="1">
    <source>
        <dbReference type="Pfam" id="PF03061"/>
    </source>
</evidence>
<dbReference type="CDD" id="cd03443">
    <property type="entry name" value="PaaI_thioesterase"/>
    <property type="match status" value="2"/>
</dbReference>
<dbReference type="InterPro" id="IPR049449">
    <property type="entry name" value="TesB_ACOT8-like_N"/>
</dbReference>
<organism evidence="3 4">
    <name type="scientific">Pseudonocardia acidicola</name>
    <dbReference type="NCBI Taxonomy" id="2724939"/>
    <lineage>
        <taxon>Bacteria</taxon>
        <taxon>Bacillati</taxon>
        <taxon>Actinomycetota</taxon>
        <taxon>Actinomycetes</taxon>
        <taxon>Pseudonocardiales</taxon>
        <taxon>Pseudonocardiaceae</taxon>
        <taxon>Pseudonocardia</taxon>
    </lineage>
</organism>
<evidence type="ECO:0000313" key="3">
    <source>
        <dbReference type="EMBL" id="NMH99415.1"/>
    </source>
</evidence>